<dbReference type="Pfam" id="PF13202">
    <property type="entry name" value="EF-hand_5"/>
    <property type="match status" value="2"/>
</dbReference>
<organism evidence="4 5">
    <name type="scientific">Triparma laevis f. inornata</name>
    <dbReference type="NCBI Taxonomy" id="1714386"/>
    <lineage>
        <taxon>Eukaryota</taxon>
        <taxon>Sar</taxon>
        <taxon>Stramenopiles</taxon>
        <taxon>Ochrophyta</taxon>
        <taxon>Bolidophyceae</taxon>
        <taxon>Parmales</taxon>
        <taxon>Triparmaceae</taxon>
        <taxon>Triparma</taxon>
    </lineage>
</organism>
<dbReference type="InterPro" id="IPR011992">
    <property type="entry name" value="EF-hand-dom_pair"/>
</dbReference>
<evidence type="ECO:0000256" key="1">
    <source>
        <dbReference type="ARBA" id="ARBA00022837"/>
    </source>
</evidence>
<evidence type="ECO:0000256" key="2">
    <source>
        <dbReference type="SAM" id="Phobius"/>
    </source>
</evidence>
<gene>
    <name evidence="4" type="ORF">TL16_g13396</name>
</gene>
<dbReference type="InterPro" id="IPR002048">
    <property type="entry name" value="EF_hand_dom"/>
</dbReference>
<dbReference type="SUPFAM" id="SSF47473">
    <property type="entry name" value="EF-hand"/>
    <property type="match status" value="1"/>
</dbReference>
<name>A0A9W7C1G1_9STRA</name>
<feature type="non-terminal residue" evidence="4">
    <location>
        <position position="133"/>
    </location>
</feature>
<evidence type="ECO:0000313" key="4">
    <source>
        <dbReference type="EMBL" id="GMH98251.1"/>
    </source>
</evidence>
<protein>
    <recommendedName>
        <fullName evidence="3">EF-hand domain-containing protein</fullName>
    </recommendedName>
</protein>
<feature type="domain" description="EF-hand" evidence="3">
    <location>
        <begin position="6"/>
        <end position="41"/>
    </location>
</feature>
<dbReference type="Proteomes" id="UP001162640">
    <property type="component" value="Unassembled WGS sequence"/>
</dbReference>
<dbReference type="SMART" id="SM00054">
    <property type="entry name" value="EFh"/>
    <property type="match status" value="2"/>
</dbReference>
<accession>A0A9W7C1G1</accession>
<comment type="caution">
    <text evidence="4">The sequence shown here is derived from an EMBL/GenBank/DDBJ whole genome shotgun (WGS) entry which is preliminary data.</text>
</comment>
<dbReference type="PROSITE" id="PS00018">
    <property type="entry name" value="EF_HAND_1"/>
    <property type="match status" value="2"/>
</dbReference>
<dbReference type="GO" id="GO:0005509">
    <property type="term" value="F:calcium ion binding"/>
    <property type="evidence" value="ECO:0007669"/>
    <property type="project" value="InterPro"/>
</dbReference>
<reference evidence="5" key="1">
    <citation type="journal article" date="2023" name="Commun. Biol.">
        <title>Genome analysis of Parmales, the sister group of diatoms, reveals the evolutionary specialization of diatoms from phago-mixotrophs to photoautotrophs.</title>
        <authorList>
            <person name="Ban H."/>
            <person name="Sato S."/>
            <person name="Yoshikawa S."/>
            <person name="Yamada K."/>
            <person name="Nakamura Y."/>
            <person name="Ichinomiya M."/>
            <person name="Sato N."/>
            <person name="Blanc-Mathieu R."/>
            <person name="Endo H."/>
            <person name="Kuwata A."/>
            <person name="Ogata H."/>
        </authorList>
    </citation>
    <scope>NUCLEOTIDE SEQUENCE [LARGE SCALE GENOMIC DNA]</scope>
</reference>
<proteinExistence type="predicted"/>
<dbReference type="AlphaFoldDB" id="A0A9W7C1G1"/>
<evidence type="ECO:0000259" key="3">
    <source>
        <dbReference type="PROSITE" id="PS50222"/>
    </source>
</evidence>
<feature type="domain" description="EF-hand" evidence="3">
    <location>
        <begin position="60"/>
        <end position="95"/>
    </location>
</feature>
<dbReference type="Gene3D" id="1.10.238.10">
    <property type="entry name" value="EF-hand"/>
    <property type="match status" value="1"/>
</dbReference>
<dbReference type="InterPro" id="IPR018247">
    <property type="entry name" value="EF_Hand_1_Ca_BS"/>
</dbReference>
<keyword evidence="2" id="KW-0812">Transmembrane</keyword>
<feature type="transmembrane region" description="Helical" evidence="2">
    <location>
        <begin position="104"/>
        <end position="128"/>
    </location>
</feature>
<dbReference type="EMBL" id="BLQM01000844">
    <property type="protein sequence ID" value="GMH98251.1"/>
    <property type="molecule type" value="Genomic_DNA"/>
</dbReference>
<keyword evidence="2" id="KW-1133">Transmembrane helix</keyword>
<sequence>KPFDLKTSTQVVEVLRIFDSNGDGMLDGDEIAKVADILAASKEKKLDDKGNHTGEISIRAFPEAVRESIAMFDLDDSGFVDSSELISEAKALLTMQKENRRMKIAIVAGVCVLVIFSIAMFAMTFTVIKITEQ</sequence>
<keyword evidence="2" id="KW-0472">Membrane</keyword>
<feature type="non-terminal residue" evidence="4">
    <location>
        <position position="1"/>
    </location>
</feature>
<evidence type="ECO:0000313" key="5">
    <source>
        <dbReference type="Proteomes" id="UP001162640"/>
    </source>
</evidence>
<keyword evidence="1" id="KW-0106">Calcium</keyword>
<dbReference type="PROSITE" id="PS50222">
    <property type="entry name" value="EF_HAND_2"/>
    <property type="match status" value="2"/>
</dbReference>